<dbReference type="GO" id="GO:0003677">
    <property type="term" value="F:DNA binding"/>
    <property type="evidence" value="ECO:0007669"/>
    <property type="project" value="UniProtKB-KW"/>
</dbReference>
<organism evidence="6 7">
    <name type="scientific">Bifidobacterium longum</name>
    <dbReference type="NCBI Taxonomy" id="216816"/>
    <lineage>
        <taxon>Bacteria</taxon>
        <taxon>Bacillati</taxon>
        <taxon>Actinomycetota</taxon>
        <taxon>Actinomycetes</taxon>
        <taxon>Bifidobacteriales</taxon>
        <taxon>Bifidobacteriaceae</taxon>
        <taxon>Bifidobacterium</taxon>
    </lineage>
</organism>
<dbReference type="InterPro" id="IPR028259">
    <property type="entry name" value="AP2-like_int_N"/>
</dbReference>
<dbReference type="Gene3D" id="1.10.443.10">
    <property type="entry name" value="Intergrase catalytic core"/>
    <property type="match status" value="1"/>
</dbReference>
<accession>A0A6B1XGK9</accession>
<reference evidence="6" key="1">
    <citation type="journal article" date="2019" name="Nat. Med.">
        <title>A library of human gut bacterial isolates paired with longitudinal multiomics data enables mechanistic microbiome research.</title>
        <authorList>
            <person name="Poyet M."/>
            <person name="Groussin M."/>
            <person name="Gibbons S.M."/>
            <person name="Avila-Pacheco J."/>
            <person name="Jiang X."/>
            <person name="Kearney S.M."/>
            <person name="Perrotta A.R."/>
            <person name="Berdy B."/>
            <person name="Zhao S."/>
            <person name="Lieberman T.D."/>
            <person name="Swanson P.K."/>
            <person name="Smith M."/>
            <person name="Roesemann S."/>
            <person name="Alexander J.E."/>
            <person name="Rich S.A."/>
            <person name="Livny J."/>
            <person name="Vlamakis H."/>
            <person name="Clish C."/>
            <person name="Bullock K."/>
            <person name="Deik A."/>
            <person name="Scott J."/>
            <person name="Pierce K.A."/>
            <person name="Xavier R.J."/>
            <person name="Alm E.J."/>
        </authorList>
    </citation>
    <scope>NUCLEOTIDE SEQUENCE</scope>
    <source>
        <strain evidence="6">BIOML-A409</strain>
    </source>
</reference>
<dbReference type="InterPro" id="IPR013762">
    <property type="entry name" value="Integrase-like_cat_sf"/>
</dbReference>
<evidence type="ECO:0000256" key="4">
    <source>
        <dbReference type="ARBA" id="ARBA00023172"/>
    </source>
</evidence>
<dbReference type="EMBL" id="WXDR01000042">
    <property type="protein sequence ID" value="MZU09370.1"/>
    <property type="molecule type" value="Genomic_DNA"/>
</dbReference>
<dbReference type="InterPro" id="IPR002104">
    <property type="entry name" value="Integrase_catalytic"/>
</dbReference>
<dbReference type="SUPFAM" id="SSF56349">
    <property type="entry name" value="DNA breaking-rejoining enzymes"/>
    <property type="match status" value="1"/>
</dbReference>
<dbReference type="PROSITE" id="PS51898">
    <property type="entry name" value="TYR_RECOMBINASE"/>
    <property type="match status" value="1"/>
</dbReference>
<evidence type="ECO:0000256" key="1">
    <source>
        <dbReference type="ARBA" id="ARBA00008857"/>
    </source>
</evidence>
<keyword evidence="2" id="KW-0229">DNA integration</keyword>
<dbReference type="PANTHER" id="PTHR30349:SF64">
    <property type="entry name" value="PROPHAGE INTEGRASE INTD-RELATED"/>
    <property type="match status" value="1"/>
</dbReference>
<dbReference type="PANTHER" id="PTHR30349">
    <property type="entry name" value="PHAGE INTEGRASE-RELATED"/>
    <property type="match status" value="1"/>
</dbReference>
<evidence type="ECO:0000313" key="6">
    <source>
        <dbReference type="EMBL" id="MZU09370.1"/>
    </source>
</evidence>
<dbReference type="Pfam" id="PF14657">
    <property type="entry name" value="Arm-DNA-bind_4"/>
    <property type="match status" value="1"/>
</dbReference>
<sequence length="376" mass="43876">MASITKRFGSWQTRISYKKRNGKYATFSKAGFKTKKAAQLYSNSIEDNIALGILPNDKKNSHVFAEYFNSWFEDFKKAKISERTQHRYIITYHELQNYFNQTEIENITRRKYQQFINAYGANHAKDTVKKVNSLIRACVHNAIYEDMITKDFTENVELVFNPKKSRKIEYLNMQEIQQLSAYSLNHINKNFTSHQMILTAIYTGMRLGEIQGLQWKDINTDFKTITVRHALNESTQELIPTKNESSNRIIRINQDLTDMFIEMKQHKRADLIFINQYGTVPTSAAVNKTLRESLKSLNIKRAGFHFHSLRHTHVAYLLYCGADLYAISKRLGHSDLATTTRVYSYLIEEYKVKTDNKIEQYLDDITAPKSVKEIAE</sequence>
<gene>
    <name evidence="6" type="ORF">GUA24_10430</name>
</gene>
<evidence type="ECO:0000256" key="2">
    <source>
        <dbReference type="ARBA" id="ARBA00022908"/>
    </source>
</evidence>
<comment type="similarity">
    <text evidence="1">Belongs to the 'phage' integrase family.</text>
</comment>
<dbReference type="InterPro" id="IPR004107">
    <property type="entry name" value="Integrase_SAM-like_N"/>
</dbReference>
<dbReference type="InterPro" id="IPR011010">
    <property type="entry name" value="DNA_brk_join_enz"/>
</dbReference>
<dbReference type="Proteomes" id="UP000638311">
    <property type="component" value="Unassembled WGS sequence"/>
</dbReference>
<evidence type="ECO:0000313" key="7">
    <source>
        <dbReference type="Proteomes" id="UP000638311"/>
    </source>
</evidence>
<dbReference type="AlphaFoldDB" id="A0A6B1XGK9"/>
<dbReference type="Pfam" id="PF00589">
    <property type="entry name" value="Phage_integrase"/>
    <property type="match status" value="1"/>
</dbReference>
<protein>
    <submittedName>
        <fullName evidence="6">Tyrosine-type recombinase/integrase</fullName>
    </submittedName>
</protein>
<dbReference type="Gene3D" id="1.10.150.130">
    <property type="match status" value="1"/>
</dbReference>
<dbReference type="Pfam" id="PF14659">
    <property type="entry name" value="Phage_int_SAM_3"/>
    <property type="match status" value="1"/>
</dbReference>
<feature type="domain" description="Tyr recombinase" evidence="5">
    <location>
        <begin position="166"/>
        <end position="356"/>
    </location>
</feature>
<dbReference type="InterPro" id="IPR010998">
    <property type="entry name" value="Integrase_recombinase_N"/>
</dbReference>
<dbReference type="InterPro" id="IPR050090">
    <property type="entry name" value="Tyrosine_recombinase_XerCD"/>
</dbReference>
<comment type="caution">
    <text evidence="6">The sequence shown here is derived from an EMBL/GenBank/DDBJ whole genome shotgun (WGS) entry which is preliminary data.</text>
</comment>
<dbReference type="CDD" id="cd01189">
    <property type="entry name" value="INT_ICEBs1_C_like"/>
    <property type="match status" value="1"/>
</dbReference>
<dbReference type="GO" id="GO:0006310">
    <property type="term" value="P:DNA recombination"/>
    <property type="evidence" value="ECO:0007669"/>
    <property type="project" value="UniProtKB-KW"/>
</dbReference>
<evidence type="ECO:0000259" key="5">
    <source>
        <dbReference type="PROSITE" id="PS51898"/>
    </source>
</evidence>
<proteinExistence type="inferred from homology"/>
<dbReference type="GO" id="GO:0015074">
    <property type="term" value="P:DNA integration"/>
    <property type="evidence" value="ECO:0007669"/>
    <property type="project" value="UniProtKB-KW"/>
</dbReference>
<name>A0A6B1XGK9_BIFLN</name>
<keyword evidence="4" id="KW-0233">DNA recombination</keyword>
<evidence type="ECO:0000256" key="3">
    <source>
        <dbReference type="ARBA" id="ARBA00023125"/>
    </source>
</evidence>
<keyword evidence="3" id="KW-0238">DNA-binding</keyword>